<sequence>MADDKNLSKDMEAELLEMADGLGEVRMTSSLASVARVVEAITIFRAREVRRLWFGDEGAKDAKAIGIASQKYWQTPFTSVGLEYYRCHNAEYDNRDALEGFIDGKLFQCPAEAAAVVVDDEFSHAGIPLDLIFHIDQERDDLVPLIMLRSLHPTKLLKKCLSYKKDIYTVIFLQQHNYFQQEQCGALFIPSVHHHFLDHSLPHHEPGQASKWKQLFQDSYKIFIEKKKLFLFERIQQIETAAQQLYPLLEPVILPAAKDANPQGIALLVRDSNYRCLDQFALTNLLAAIKEESTCQINLATLSDVSHAALILFPNFYTQDTDIDHLFLKMQQLLRTLPSSVNKTTSNKKMNSPSLVALDALSFEEATDTSLNQSRIDAIVSTASASGLFQRPLRVRRDDLEVLDGKHHYAAAKALGLLAVPVSFFDDDGSHLRHTEEANHSTTFFPDSSVWRNLALPLKPCAIPLEKLRELPPTVYHN</sequence>
<dbReference type="InterPro" id="IPR036086">
    <property type="entry name" value="ParB/Sulfiredoxin_sf"/>
</dbReference>
<dbReference type="Gene3D" id="3.90.1530.10">
    <property type="entry name" value="Conserved hypothetical protein from pyrococcus furiosus pfu- 392566-001, ParB domain"/>
    <property type="match status" value="1"/>
</dbReference>
<evidence type="ECO:0000313" key="1">
    <source>
        <dbReference type="EMBL" id="CAE0363372.1"/>
    </source>
</evidence>
<evidence type="ECO:0008006" key="2">
    <source>
        <dbReference type="Google" id="ProtNLM"/>
    </source>
</evidence>
<accession>A0A7S3JTX0</accession>
<proteinExistence type="predicted"/>
<dbReference type="AlphaFoldDB" id="A0A7S3JTX0"/>
<dbReference type="EMBL" id="HBIJ01005848">
    <property type="protein sequence ID" value="CAE0363372.1"/>
    <property type="molecule type" value="Transcribed_RNA"/>
</dbReference>
<protein>
    <recommendedName>
        <fullName evidence="2">ParB/Sulfiredoxin domain-containing protein</fullName>
    </recommendedName>
</protein>
<gene>
    <name evidence="1" type="ORF">ALAG00032_LOCUS4113</name>
</gene>
<reference evidence="1" key="1">
    <citation type="submission" date="2021-01" db="EMBL/GenBank/DDBJ databases">
        <authorList>
            <person name="Corre E."/>
            <person name="Pelletier E."/>
            <person name="Niang G."/>
            <person name="Scheremetjew M."/>
            <person name="Finn R."/>
            <person name="Kale V."/>
            <person name="Holt S."/>
            <person name="Cochrane G."/>
            <person name="Meng A."/>
            <person name="Brown T."/>
            <person name="Cohen L."/>
        </authorList>
    </citation>
    <scope>NUCLEOTIDE SEQUENCE</scope>
    <source>
        <strain evidence="1">CCMP1510</strain>
    </source>
</reference>
<name>A0A7S3JTX0_9STRA</name>
<dbReference type="SUPFAM" id="SSF110849">
    <property type="entry name" value="ParB/Sulfiredoxin"/>
    <property type="match status" value="1"/>
</dbReference>
<organism evidence="1">
    <name type="scientific">Aureoumbra lagunensis</name>
    <dbReference type="NCBI Taxonomy" id="44058"/>
    <lineage>
        <taxon>Eukaryota</taxon>
        <taxon>Sar</taxon>
        <taxon>Stramenopiles</taxon>
        <taxon>Ochrophyta</taxon>
        <taxon>Pelagophyceae</taxon>
        <taxon>Pelagomonadales</taxon>
        <taxon>Aureoumbra</taxon>
    </lineage>
</organism>